<protein>
    <submittedName>
        <fullName evidence="1">Uncharacterized protein</fullName>
    </submittedName>
</protein>
<proteinExistence type="predicted"/>
<name>A0ACC6L3Z0_9SPHI</name>
<evidence type="ECO:0000313" key="1">
    <source>
        <dbReference type="EMBL" id="MDR6786098.1"/>
    </source>
</evidence>
<keyword evidence="2" id="KW-1185">Reference proteome</keyword>
<dbReference type="Proteomes" id="UP001246858">
    <property type="component" value="Unassembled WGS sequence"/>
</dbReference>
<evidence type="ECO:0000313" key="2">
    <source>
        <dbReference type="Proteomes" id="UP001246858"/>
    </source>
</evidence>
<dbReference type="EMBL" id="JAVDTF010000005">
    <property type="protein sequence ID" value="MDR6786098.1"/>
    <property type="molecule type" value="Genomic_DNA"/>
</dbReference>
<organism evidence="1 2">
    <name type="scientific">Pedobacter africanus</name>
    <dbReference type="NCBI Taxonomy" id="151894"/>
    <lineage>
        <taxon>Bacteria</taxon>
        <taxon>Pseudomonadati</taxon>
        <taxon>Bacteroidota</taxon>
        <taxon>Sphingobacteriia</taxon>
        <taxon>Sphingobacteriales</taxon>
        <taxon>Sphingobacteriaceae</taxon>
        <taxon>Pedobacter</taxon>
    </lineage>
</organism>
<reference evidence="1" key="1">
    <citation type="submission" date="2023-07" db="EMBL/GenBank/DDBJ databases">
        <title>Sorghum-associated microbial communities from plants grown in Nebraska, USA.</title>
        <authorList>
            <person name="Schachtman D."/>
        </authorList>
    </citation>
    <scope>NUCLEOTIDE SEQUENCE</scope>
    <source>
        <strain evidence="1">2697</strain>
    </source>
</reference>
<gene>
    <name evidence="1" type="ORF">J2X78_004690</name>
</gene>
<comment type="caution">
    <text evidence="1">The sequence shown here is derived from an EMBL/GenBank/DDBJ whole genome shotgun (WGS) entry which is preliminary data.</text>
</comment>
<sequence length="444" mass="48555">MKPAEDELLAHIRESLTGHEEAYAPGAWERFEKRAGGERIAQVASGERKGKRLLWLLSLSSAAAVLLIGFALFFTNSHKTPVNEIPQQAQTKADQPQQIREQKPSGQEITADLTGGATKTITEKFNTPITENKAVVVQRENNNVPNSPLIVASQQPSTRKAADVTVRPIDETVKTAALVVAPPVKKANPVDSGLIAKTPPKADKPRSFQEFLEAEVKANPQLAQKKITAKKSDKWEMGVMVAPSIGNSKKLNMGYGVSMAYALSDKVSIGSGVSYSEMGATKDMTSGREGVLNNPSTSMAMVAETKNLQSVDASLAGLDIPLEIKYHFTKKLYTNFGVSAFAILNQKQRNNYLQGSVETLASADVSQPGFNAVFSQRSVSEPVPTGEIRNNKYLGFYNISFGYRQKVSEKQSFSVEPFMKLPMKEFSKENLYLIGTGVRLKFDF</sequence>
<accession>A0ACC6L3Z0</accession>